<name>A0A2T3ZN30_TRIA4</name>
<dbReference type="Proteomes" id="UP000240493">
    <property type="component" value="Unassembled WGS sequence"/>
</dbReference>
<reference evidence="2 3" key="1">
    <citation type="submission" date="2016-07" db="EMBL/GenBank/DDBJ databases">
        <title>Multiple horizontal gene transfer events from other fungi enriched the ability of initially mycotrophic Trichoderma (Ascomycota) to feed on dead plant biomass.</title>
        <authorList>
            <consortium name="DOE Joint Genome Institute"/>
            <person name="Aerts A."/>
            <person name="Atanasova L."/>
            <person name="Chenthamara K."/>
            <person name="Zhang J."/>
            <person name="Grujic M."/>
            <person name="Henrissat B."/>
            <person name="Kuo A."/>
            <person name="Salamov A."/>
            <person name="Lipzen A."/>
            <person name="Labutti K."/>
            <person name="Barry K."/>
            <person name="Miao Y."/>
            <person name="Rahimi M.J."/>
            <person name="Shen Q."/>
            <person name="Grigoriev I.V."/>
            <person name="Kubicek C.P."/>
            <person name="Druzhinina I.S."/>
        </authorList>
    </citation>
    <scope>NUCLEOTIDE SEQUENCE [LARGE SCALE GENOMIC DNA]</scope>
    <source>
        <strain evidence="2 3">CBS 433.97</strain>
    </source>
</reference>
<dbReference type="EMBL" id="KZ679256">
    <property type="protein sequence ID" value="PTB46211.1"/>
    <property type="molecule type" value="Genomic_DNA"/>
</dbReference>
<evidence type="ECO:0000256" key="1">
    <source>
        <dbReference type="SAM" id="SignalP"/>
    </source>
</evidence>
<feature type="signal peptide" evidence="1">
    <location>
        <begin position="1"/>
        <end position="19"/>
    </location>
</feature>
<keyword evidence="1" id="KW-0732">Signal</keyword>
<protein>
    <submittedName>
        <fullName evidence="2">Uncharacterized protein</fullName>
    </submittedName>
</protein>
<sequence>MKFSTIVATAVSAAIAVSGTPIEKREVGGLLLCTGANATGTCTYNVYELKTCHQLPAPFHHNTSTFAPDGEAFNCFPRIGDCGSICTSPTGCTFGAVDFNYKNKFDLGAIKWNTLISSFDCELKTPPTTQ</sequence>
<evidence type="ECO:0000313" key="3">
    <source>
        <dbReference type="Proteomes" id="UP000240493"/>
    </source>
</evidence>
<proteinExistence type="predicted"/>
<dbReference type="AlphaFoldDB" id="A0A2T3ZN30"/>
<feature type="chain" id="PRO_5015780325" evidence="1">
    <location>
        <begin position="20"/>
        <end position="130"/>
    </location>
</feature>
<accession>A0A2T3ZN30</accession>
<keyword evidence="3" id="KW-1185">Reference proteome</keyword>
<evidence type="ECO:0000313" key="2">
    <source>
        <dbReference type="EMBL" id="PTB46211.1"/>
    </source>
</evidence>
<gene>
    <name evidence="2" type="ORF">M441DRAFT_127130</name>
</gene>
<organism evidence="2 3">
    <name type="scientific">Trichoderma asperellum (strain ATCC 204424 / CBS 433.97 / NBRC 101777)</name>
    <dbReference type="NCBI Taxonomy" id="1042311"/>
    <lineage>
        <taxon>Eukaryota</taxon>
        <taxon>Fungi</taxon>
        <taxon>Dikarya</taxon>
        <taxon>Ascomycota</taxon>
        <taxon>Pezizomycotina</taxon>
        <taxon>Sordariomycetes</taxon>
        <taxon>Hypocreomycetidae</taxon>
        <taxon>Hypocreales</taxon>
        <taxon>Hypocreaceae</taxon>
        <taxon>Trichoderma</taxon>
    </lineage>
</organism>
<dbReference type="OrthoDB" id="2910287at2759"/>